<accession>A0A5C8NYF7</accession>
<dbReference type="GO" id="GO:1990077">
    <property type="term" value="C:primosome complex"/>
    <property type="evidence" value="ECO:0007669"/>
    <property type="project" value="UniProtKB-UniRule"/>
</dbReference>
<comment type="caution">
    <text evidence="5">The sequence shown here is derived from an EMBL/GenBank/DDBJ whole genome shotgun (WGS) entry which is preliminary data.</text>
</comment>
<dbReference type="Proteomes" id="UP000321548">
    <property type="component" value="Unassembled WGS sequence"/>
</dbReference>
<dbReference type="OrthoDB" id="5296916at2"/>
<evidence type="ECO:0000256" key="1">
    <source>
        <dbReference type="ARBA" id="ARBA00022515"/>
    </source>
</evidence>
<dbReference type="Gene3D" id="2.40.50.140">
    <property type="entry name" value="Nucleic acid-binding proteins"/>
    <property type="match status" value="1"/>
</dbReference>
<dbReference type="AlphaFoldDB" id="A0A5C8NYF7"/>
<evidence type="ECO:0000256" key="2">
    <source>
        <dbReference type="ARBA" id="ARBA00022705"/>
    </source>
</evidence>
<dbReference type="HAMAP" id="MF_00720">
    <property type="entry name" value="PriB"/>
    <property type="match status" value="1"/>
</dbReference>
<keyword evidence="2 4" id="KW-0235">DNA replication</keyword>
<name>A0A5C8NYF7_9BURK</name>
<keyword evidence="6" id="KW-1185">Reference proteome</keyword>
<gene>
    <name evidence="4 5" type="primary">priB</name>
    <name evidence="5" type="ORF">FHP08_08535</name>
</gene>
<keyword evidence="1 4" id="KW-0639">Primosome</keyword>
<protein>
    <recommendedName>
        <fullName evidence="4">Replication restart protein PriB</fullName>
    </recommendedName>
</protein>
<dbReference type="InterPro" id="IPR012340">
    <property type="entry name" value="NA-bd_OB-fold"/>
</dbReference>
<evidence type="ECO:0000256" key="3">
    <source>
        <dbReference type="ARBA" id="ARBA00023125"/>
    </source>
</evidence>
<dbReference type="Pfam" id="PF22657">
    <property type="entry name" value="SSB_1"/>
    <property type="match status" value="1"/>
</dbReference>
<dbReference type="InterPro" id="IPR000424">
    <property type="entry name" value="Primosome_PriB/ssb"/>
</dbReference>
<comment type="function">
    <text evidence="4">Involved in the restart of stalled replication forks, which reloads the replicative helicase on sites other than the origin of replication; the PriA-PriB pathway is the major replication restart pathway. During primosome assembly it facilitates complex formation between PriA and DnaT on DNA; stabilizes PriA on DNA. Stimulates the DNA unwinding activity of PriA helicase.</text>
</comment>
<dbReference type="InterPro" id="IPR023646">
    <property type="entry name" value="Prisomal_replication_PriB"/>
</dbReference>
<comment type="similarity">
    <text evidence="4">Belongs to the PriB family.</text>
</comment>
<sequence length="126" mass="13737">MDSRAGPVVEPRLAESGFDPVNQVRLTGELVGKETLRYTPAGIPILDARLAHRCEVTQAGHRRQVEFDIALSFSGPLAQRADGLRLGQAIDAIGFLAPRRRQSKSLTLHVTRYAAIDPASHEPNSN</sequence>
<dbReference type="SUPFAM" id="SSF50249">
    <property type="entry name" value="Nucleic acid-binding proteins"/>
    <property type="match status" value="1"/>
</dbReference>
<reference evidence="5 6" key="1">
    <citation type="submission" date="2019-06" db="EMBL/GenBank/DDBJ databases">
        <title>Quisquiliibacterium sp. nov., isolated from a maize field.</title>
        <authorList>
            <person name="Lin S.-Y."/>
            <person name="Tsai C.-F."/>
            <person name="Young C.-C."/>
        </authorList>
    </citation>
    <scope>NUCLEOTIDE SEQUENCE [LARGE SCALE GENOMIC DNA]</scope>
    <source>
        <strain evidence="5 6">CC-CFT501</strain>
    </source>
</reference>
<proteinExistence type="inferred from homology"/>
<organism evidence="5 6">
    <name type="scientific">Zeimonas arvi</name>
    <dbReference type="NCBI Taxonomy" id="2498847"/>
    <lineage>
        <taxon>Bacteria</taxon>
        <taxon>Pseudomonadati</taxon>
        <taxon>Pseudomonadota</taxon>
        <taxon>Betaproteobacteria</taxon>
        <taxon>Burkholderiales</taxon>
        <taxon>Burkholderiaceae</taxon>
        <taxon>Zeimonas</taxon>
    </lineage>
</organism>
<evidence type="ECO:0000313" key="6">
    <source>
        <dbReference type="Proteomes" id="UP000321548"/>
    </source>
</evidence>
<keyword evidence="3 4" id="KW-0238">DNA-binding</keyword>
<dbReference type="GO" id="GO:0006269">
    <property type="term" value="P:DNA replication, synthesis of primer"/>
    <property type="evidence" value="ECO:0007669"/>
    <property type="project" value="UniProtKB-KW"/>
</dbReference>
<dbReference type="PROSITE" id="PS50935">
    <property type="entry name" value="SSB"/>
    <property type="match status" value="1"/>
</dbReference>
<comment type="subunit">
    <text evidence="4">Homodimer. Interacts with PriA and DnaT. Component of the replication restart primosome. Primosome assembly occurs via a 'hand-off' mechanism. PriA binds to replication forks, subsequently PriB then DnaT bind; DnaT then displaces ssDNA to generate the helicase loading substrate.</text>
</comment>
<dbReference type="NCBIfam" id="TIGR04418">
    <property type="entry name" value="PriB_gamma"/>
    <property type="match status" value="1"/>
</dbReference>
<evidence type="ECO:0000256" key="4">
    <source>
        <dbReference type="HAMAP-Rule" id="MF_00720"/>
    </source>
</evidence>
<evidence type="ECO:0000313" key="5">
    <source>
        <dbReference type="EMBL" id="TXL66112.1"/>
    </source>
</evidence>
<dbReference type="EMBL" id="VDUY01000003">
    <property type="protein sequence ID" value="TXL66112.1"/>
    <property type="molecule type" value="Genomic_DNA"/>
</dbReference>
<dbReference type="GO" id="GO:0003697">
    <property type="term" value="F:single-stranded DNA binding"/>
    <property type="evidence" value="ECO:0007669"/>
    <property type="project" value="UniProtKB-UniRule"/>
</dbReference>